<feature type="domain" description="Glycosyl transferase family 1" evidence="1">
    <location>
        <begin position="205"/>
        <end position="334"/>
    </location>
</feature>
<dbReference type="EMBL" id="PKGS01000012">
    <property type="protein sequence ID" value="PKZ14697.1"/>
    <property type="molecule type" value="Genomic_DNA"/>
</dbReference>
<dbReference type="SUPFAM" id="SSF53756">
    <property type="entry name" value="UDP-Glycosyltransferase/glycogen phosphorylase"/>
    <property type="match status" value="1"/>
</dbReference>
<keyword evidence="2" id="KW-0808">Transferase</keyword>
<dbReference type="PANTHER" id="PTHR45947">
    <property type="entry name" value="SULFOQUINOVOSYL TRANSFERASE SQD2"/>
    <property type="match status" value="1"/>
</dbReference>
<comment type="caution">
    <text evidence="2">The sequence shown here is derived from an EMBL/GenBank/DDBJ whole genome shotgun (WGS) entry which is preliminary data.</text>
</comment>
<dbReference type="InterPro" id="IPR001296">
    <property type="entry name" value="Glyco_trans_1"/>
</dbReference>
<reference evidence="2 3" key="1">
    <citation type="submission" date="2017-12" db="EMBL/GenBank/DDBJ databases">
        <title>Phylogenetic diversity of female urinary microbiome.</title>
        <authorList>
            <person name="Thomas-White K."/>
            <person name="Wolfe A.J."/>
        </authorList>
    </citation>
    <scope>NUCLEOTIDE SEQUENCE [LARGE SCALE GENOMIC DNA]</scope>
    <source>
        <strain evidence="2 3">UMB0119</strain>
    </source>
</reference>
<name>A0A2I1M3K1_9FIRM</name>
<dbReference type="Proteomes" id="UP000234335">
    <property type="component" value="Unassembled WGS sequence"/>
</dbReference>
<dbReference type="Gene3D" id="3.40.50.2000">
    <property type="entry name" value="Glycogen Phosphorylase B"/>
    <property type="match status" value="2"/>
</dbReference>
<dbReference type="CDD" id="cd03801">
    <property type="entry name" value="GT4_PimA-like"/>
    <property type="match status" value="1"/>
</dbReference>
<evidence type="ECO:0000313" key="2">
    <source>
        <dbReference type="EMBL" id="PKZ14697.1"/>
    </source>
</evidence>
<dbReference type="PANTHER" id="PTHR45947:SF3">
    <property type="entry name" value="SULFOQUINOVOSYL TRANSFERASE SQD2"/>
    <property type="match status" value="1"/>
</dbReference>
<proteinExistence type="predicted"/>
<dbReference type="RefSeq" id="WP_101540996.1">
    <property type="nucleotide sequence ID" value="NZ_JBHWQV010000083.1"/>
</dbReference>
<dbReference type="GO" id="GO:0016757">
    <property type="term" value="F:glycosyltransferase activity"/>
    <property type="evidence" value="ECO:0007669"/>
    <property type="project" value="InterPro"/>
</dbReference>
<dbReference type="AlphaFoldDB" id="A0A2I1M3K1"/>
<keyword evidence="3" id="KW-1185">Reference proteome</keyword>
<gene>
    <name evidence="2" type="ORF">CYJ34_09260</name>
</gene>
<accession>A0A2I1M3K1</accession>
<organism evidence="2 3">
    <name type="scientific">Anaerococcus octavius</name>
    <dbReference type="NCBI Taxonomy" id="54007"/>
    <lineage>
        <taxon>Bacteria</taxon>
        <taxon>Bacillati</taxon>
        <taxon>Bacillota</taxon>
        <taxon>Tissierellia</taxon>
        <taxon>Tissierellales</taxon>
        <taxon>Peptoniphilaceae</taxon>
        <taxon>Anaerococcus</taxon>
    </lineage>
</organism>
<dbReference type="InterPro" id="IPR050194">
    <property type="entry name" value="Glycosyltransferase_grp1"/>
</dbReference>
<sequence length="405" mass="46402">MKILHVLTQLPAKTGSGVYFTNLIESLDNLGYENAAVFGTENIYQNNINADFLKPVYYNTESMPFNICGMSDLMPYDSTVYSKMNEEDIDALIDNFRKALIEVKDEFNPDIVISHHLFLITDLVREVFNDKQVVGISHGTDIRQIKKHHKFLPRLTHIKNLDYVLTVTDKEDDAIINLLDINRNKIYNVGGGYNQEVFYPLEEDTDKNTIDIVYAGKISQSKGVFELVKTLPILEKKYPQIRLHIVGNADLESCRKMKELVNHSPRLIICHALDQEKLANLLRQADIFVLPSYFEALGLIAIEALACHKLVVASYIEGLEKLLGEEIKNKELIKFTELPRIYDVDKPVKEDIPGYVSRLSNNIEKQINRLDENLFTEEVNSEIQTLAWANIGQKIINVIKNKKKY</sequence>
<dbReference type="Pfam" id="PF00534">
    <property type="entry name" value="Glycos_transf_1"/>
    <property type="match status" value="1"/>
</dbReference>
<protein>
    <submittedName>
        <fullName evidence="2">Glycosyl transferase family 1</fullName>
    </submittedName>
</protein>
<evidence type="ECO:0000313" key="3">
    <source>
        <dbReference type="Proteomes" id="UP000234335"/>
    </source>
</evidence>
<evidence type="ECO:0000259" key="1">
    <source>
        <dbReference type="Pfam" id="PF00534"/>
    </source>
</evidence>